<dbReference type="STRING" id="6186.A0A183L2H8"/>
<feature type="region of interest" description="Disordered" evidence="1">
    <location>
        <begin position="24"/>
        <end position="66"/>
    </location>
</feature>
<protein>
    <submittedName>
        <fullName evidence="4">IBB domain-containing protein</fullName>
    </submittedName>
</protein>
<proteinExistence type="predicted"/>
<dbReference type="EMBL" id="UZAK01046754">
    <property type="protein sequence ID" value="VDP75695.1"/>
    <property type="molecule type" value="Genomic_DNA"/>
</dbReference>
<evidence type="ECO:0000313" key="3">
    <source>
        <dbReference type="Proteomes" id="UP000279833"/>
    </source>
</evidence>
<organism evidence="4">
    <name type="scientific">Schistosoma curassoni</name>
    <dbReference type="NCBI Taxonomy" id="6186"/>
    <lineage>
        <taxon>Eukaryota</taxon>
        <taxon>Metazoa</taxon>
        <taxon>Spiralia</taxon>
        <taxon>Lophotrochozoa</taxon>
        <taxon>Platyhelminthes</taxon>
        <taxon>Trematoda</taxon>
        <taxon>Digenea</taxon>
        <taxon>Strigeidida</taxon>
        <taxon>Schistosomatoidea</taxon>
        <taxon>Schistosomatidae</taxon>
        <taxon>Schistosoma</taxon>
    </lineage>
</organism>
<dbReference type="AlphaFoldDB" id="A0A183L2H8"/>
<evidence type="ECO:0000256" key="1">
    <source>
        <dbReference type="SAM" id="MobiDB-lite"/>
    </source>
</evidence>
<reference evidence="4" key="1">
    <citation type="submission" date="2016-06" db="UniProtKB">
        <authorList>
            <consortium name="WormBaseParasite"/>
        </authorList>
    </citation>
    <scope>IDENTIFICATION</scope>
</reference>
<sequence length="66" mass="7991">MTEDGGKPTVYFLQYCFRKRSSTVSSYDSEAERRNRKSKMKEIDRKIEEARRKEEAEKRALEQREK</sequence>
<reference evidence="2 3" key="2">
    <citation type="submission" date="2018-11" db="EMBL/GenBank/DDBJ databases">
        <authorList>
            <consortium name="Pathogen Informatics"/>
        </authorList>
    </citation>
    <scope>NUCLEOTIDE SEQUENCE [LARGE SCALE GENOMIC DNA]</scope>
    <source>
        <strain evidence="2">Dakar</strain>
        <strain evidence="3">Dakar, Senegal</strain>
    </source>
</reference>
<name>A0A183L2H8_9TREM</name>
<feature type="compositionally biased region" description="Basic and acidic residues" evidence="1">
    <location>
        <begin position="40"/>
        <end position="66"/>
    </location>
</feature>
<keyword evidence="3" id="KW-1185">Reference proteome</keyword>
<gene>
    <name evidence="2" type="ORF">SCUD_LOCUS21530</name>
</gene>
<evidence type="ECO:0000313" key="2">
    <source>
        <dbReference type="EMBL" id="VDP75695.1"/>
    </source>
</evidence>
<dbReference type="WBParaSite" id="SCUD_0002153401-mRNA-1">
    <property type="protein sequence ID" value="SCUD_0002153401-mRNA-1"/>
    <property type="gene ID" value="SCUD_0002153401"/>
</dbReference>
<dbReference type="Proteomes" id="UP000279833">
    <property type="component" value="Unassembled WGS sequence"/>
</dbReference>
<evidence type="ECO:0000313" key="4">
    <source>
        <dbReference type="WBParaSite" id="SCUD_0002153401-mRNA-1"/>
    </source>
</evidence>
<accession>A0A183L2H8</accession>